<dbReference type="InterPro" id="IPR000997">
    <property type="entry name" value="Cholinesterase"/>
</dbReference>
<keyword evidence="5" id="KW-1015">Disulfide bond</keyword>
<dbReference type="PROSITE" id="PS00122">
    <property type="entry name" value="CARBOXYLESTERASE_B_1"/>
    <property type="match status" value="1"/>
</dbReference>
<sequence length="628" mass="71293">MKVVLLIGAAACFWRPAEQRAYQPQFSDDSDLLVRTKYGLLRGVRQVFNEKPIAAFLGVPYGKTPVGRRRFAKPEFVDKWTGEYLADTLAKTCYLTPDNMFPQFPSAEMWNPPNALDEDCLSLNMWVPQRHNGSVIVWIYGGGFFSGSPSLDLYDGRVLAAMHNAIVVNINYRLGPFGFLYFGLDSPAPGNMGLLDQQIALRWIHENIAGFGGDRSRVTLLGESSGGASVTAHLFAPDSHRYFHNIIVNSAAIINSWATKPNDLMLEMSISLARRLNCTRNANDISKEVDRVLKCMSEIPPHIIQKEADSVSNQIIVPMMFPFVPIEEDANFFKGNVYEKIRTRNFKKDISAIVGTVQDEGTYWLPYYLDNPKYGFHFNHTVSAEDISNRALINRAQYTQSFEAFMPNFGNSLLARHALLHAYEEVSDRADLRERLRDGVARFVGDYSFTCSLIEFSDFLADNIEGGVYMYYFTKRSSANTWPKWMGAMHGYEIEYFFGMPFRMGHMYNPAQLPNEQKFSEIIMGYWMNFANSGNPIDIWPKYNRITRKSFVLGDELTGTSHRIDVDVHGKYCRLIDEAKKLVETPDKNCNQRSNVEFSSMLTASSPRRSLSLTTIVTGALLLLHFVL</sequence>
<feature type="domain" description="Carboxylesterase type B" evidence="9">
    <location>
        <begin position="32"/>
        <end position="553"/>
    </location>
</feature>
<feature type="chain" id="PRO_5041488466" description="Carboxylic ester hydrolase" evidence="8">
    <location>
        <begin position="20"/>
        <end position="628"/>
    </location>
</feature>
<dbReference type="InterPro" id="IPR050654">
    <property type="entry name" value="AChE-related_enzymes"/>
</dbReference>
<reference evidence="10" key="1">
    <citation type="submission" date="2023-06" db="EMBL/GenBank/DDBJ databases">
        <title>Genomic analysis of the entomopathogenic nematode Steinernema hermaphroditum.</title>
        <authorList>
            <person name="Schwarz E.M."/>
            <person name="Heppert J.K."/>
            <person name="Baniya A."/>
            <person name="Schwartz H.T."/>
            <person name="Tan C.-H."/>
            <person name="Antoshechkin I."/>
            <person name="Sternberg P.W."/>
            <person name="Goodrich-Blair H."/>
            <person name="Dillman A.R."/>
        </authorList>
    </citation>
    <scope>NUCLEOTIDE SEQUENCE</scope>
    <source>
        <strain evidence="10">PS9179</strain>
        <tissue evidence="10">Whole animal</tissue>
    </source>
</reference>
<proteinExistence type="inferred from homology"/>
<dbReference type="GO" id="GO:0003990">
    <property type="term" value="F:acetylcholinesterase activity"/>
    <property type="evidence" value="ECO:0007669"/>
    <property type="project" value="UniProtKB-EC"/>
</dbReference>
<keyword evidence="8" id="KW-0732">Signal</keyword>
<feature type="signal peptide" evidence="8">
    <location>
        <begin position="1"/>
        <end position="19"/>
    </location>
</feature>
<feature type="active site" description="Charge relay system" evidence="7">
    <location>
        <position position="490"/>
    </location>
</feature>
<dbReference type="GO" id="GO:0006581">
    <property type="term" value="P:acetylcholine catabolic process"/>
    <property type="evidence" value="ECO:0007669"/>
    <property type="project" value="TreeGrafter"/>
</dbReference>
<dbReference type="InterPro" id="IPR029058">
    <property type="entry name" value="AB_hydrolase_fold"/>
</dbReference>
<dbReference type="PRINTS" id="PR00878">
    <property type="entry name" value="CHOLNESTRASE"/>
</dbReference>
<dbReference type="GO" id="GO:0019695">
    <property type="term" value="P:choline metabolic process"/>
    <property type="evidence" value="ECO:0007669"/>
    <property type="project" value="TreeGrafter"/>
</dbReference>
<evidence type="ECO:0000256" key="1">
    <source>
        <dbReference type="ARBA" id="ARBA00005964"/>
    </source>
</evidence>
<dbReference type="GO" id="GO:0005615">
    <property type="term" value="C:extracellular space"/>
    <property type="evidence" value="ECO:0007669"/>
    <property type="project" value="TreeGrafter"/>
</dbReference>
<dbReference type="InterPro" id="IPR019826">
    <property type="entry name" value="Carboxylesterase_B_AS"/>
</dbReference>
<feature type="active site" description="Acyl-ester intermediate" evidence="7">
    <location>
        <position position="224"/>
    </location>
</feature>
<evidence type="ECO:0000256" key="2">
    <source>
        <dbReference type="ARBA" id="ARBA00022487"/>
    </source>
</evidence>
<comment type="caution">
    <text evidence="10">The sequence shown here is derived from an EMBL/GenBank/DDBJ whole genome shotgun (WGS) entry which is preliminary data.</text>
</comment>
<feature type="active site" description="Charge relay system" evidence="7">
    <location>
        <position position="360"/>
    </location>
</feature>
<evidence type="ECO:0000256" key="7">
    <source>
        <dbReference type="PIRSR" id="PIRSR600997-1"/>
    </source>
</evidence>
<organism evidence="10 11">
    <name type="scientific">Steinernema hermaphroditum</name>
    <dbReference type="NCBI Taxonomy" id="289476"/>
    <lineage>
        <taxon>Eukaryota</taxon>
        <taxon>Metazoa</taxon>
        <taxon>Ecdysozoa</taxon>
        <taxon>Nematoda</taxon>
        <taxon>Chromadorea</taxon>
        <taxon>Rhabditida</taxon>
        <taxon>Tylenchina</taxon>
        <taxon>Panagrolaimomorpha</taxon>
        <taxon>Strongyloidoidea</taxon>
        <taxon>Steinernematidae</taxon>
        <taxon>Steinernema</taxon>
    </lineage>
</organism>
<evidence type="ECO:0000313" key="10">
    <source>
        <dbReference type="EMBL" id="KAK0423416.1"/>
    </source>
</evidence>
<dbReference type="EC" id="3.1.1.-" evidence="8"/>
<dbReference type="FunFam" id="3.40.50.1820:FF:000029">
    <property type="entry name" value="Acetylcholinesterase"/>
    <property type="match status" value="1"/>
</dbReference>
<evidence type="ECO:0000256" key="3">
    <source>
        <dbReference type="ARBA" id="ARBA00022801"/>
    </source>
</evidence>
<dbReference type="Gene3D" id="3.40.50.1820">
    <property type="entry name" value="alpha/beta hydrolase"/>
    <property type="match status" value="1"/>
</dbReference>
<gene>
    <name evidence="10" type="ORF">QR680_008133</name>
</gene>
<evidence type="ECO:0000256" key="4">
    <source>
        <dbReference type="ARBA" id="ARBA00022867"/>
    </source>
</evidence>
<dbReference type="EMBL" id="JAUCMV010000001">
    <property type="protein sequence ID" value="KAK0423416.1"/>
    <property type="molecule type" value="Genomic_DNA"/>
</dbReference>
<dbReference type="InterPro" id="IPR002018">
    <property type="entry name" value="CarbesteraseB"/>
</dbReference>
<comment type="catalytic activity">
    <reaction evidence="6">
        <text>acetylcholine + H2O = choline + acetate + H(+)</text>
        <dbReference type="Rhea" id="RHEA:17561"/>
        <dbReference type="ChEBI" id="CHEBI:15354"/>
        <dbReference type="ChEBI" id="CHEBI:15355"/>
        <dbReference type="ChEBI" id="CHEBI:15377"/>
        <dbReference type="ChEBI" id="CHEBI:15378"/>
        <dbReference type="ChEBI" id="CHEBI:30089"/>
        <dbReference type="EC" id="3.1.1.7"/>
    </reaction>
</comment>
<comment type="similarity">
    <text evidence="1 8">Belongs to the type-B carboxylesterase/lipase family.</text>
</comment>
<protein>
    <recommendedName>
        <fullName evidence="8">Carboxylic ester hydrolase</fullName>
        <ecNumber evidence="8">3.1.1.-</ecNumber>
    </recommendedName>
</protein>
<dbReference type="SUPFAM" id="SSF53474">
    <property type="entry name" value="alpha/beta-Hydrolases"/>
    <property type="match status" value="1"/>
</dbReference>
<dbReference type="PANTHER" id="PTHR43918">
    <property type="entry name" value="ACETYLCHOLINESTERASE"/>
    <property type="match status" value="1"/>
</dbReference>
<evidence type="ECO:0000256" key="6">
    <source>
        <dbReference type="ARBA" id="ARBA00048484"/>
    </source>
</evidence>
<evidence type="ECO:0000259" key="9">
    <source>
        <dbReference type="Pfam" id="PF00135"/>
    </source>
</evidence>
<dbReference type="PANTHER" id="PTHR43918:SF15">
    <property type="entry name" value="CARBOXYLIC ESTER HYDROLASE"/>
    <property type="match status" value="1"/>
</dbReference>
<dbReference type="AlphaFoldDB" id="A0AA39IH23"/>
<accession>A0AA39IH23</accession>
<dbReference type="Proteomes" id="UP001175271">
    <property type="component" value="Unassembled WGS sequence"/>
</dbReference>
<keyword evidence="11" id="KW-1185">Reference proteome</keyword>
<keyword evidence="4" id="KW-0531">Neurotransmitter degradation</keyword>
<evidence type="ECO:0000256" key="5">
    <source>
        <dbReference type="ARBA" id="ARBA00023157"/>
    </source>
</evidence>
<name>A0AA39IH23_9BILA</name>
<evidence type="ECO:0000313" key="11">
    <source>
        <dbReference type="Proteomes" id="UP001175271"/>
    </source>
</evidence>
<keyword evidence="3 8" id="KW-0378">Hydrolase</keyword>
<evidence type="ECO:0000256" key="8">
    <source>
        <dbReference type="RuleBase" id="RU361235"/>
    </source>
</evidence>
<keyword evidence="2" id="KW-0719">Serine esterase</keyword>
<dbReference type="Pfam" id="PF00135">
    <property type="entry name" value="COesterase"/>
    <property type="match status" value="1"/>
</dbReference>
<dbReference type="GO" id="GO:0005886">
    <property type="term" value="C:plasma membrane"/>
    <property type="evidence" value="ECO:0007669"/>
    <property type="project" value="TreeGrafter"/>
</dbReference>